<dbReference type="InterPro" id="IPR031348">
    <property type="entry name" value="PigL_N"/>
</dbReference>
<protein>
    <recommendedName>
        <fullName evidence="1">Azaphilone pigments biosynthesis cluster protein L N-terminal domain-containing protein</fullName>
    </recommendedName>
</protein>
<gene>
    <name evidence="2" type="ORF">BCR34DRAFT_552674</name>
</gene>
<dbReference type="AlphaFoldDB" id="A0A1Y2A9I5"/>
<organism evidence="2 3">
    <name type="scientific">Clohesyomyces aquaticus</name>
    <dbReference type="NCBI Taxonomy" id="1231657"/>
    <lineage>
        <taxon>Eukaryota</taxon>
        <taxon>Fungi</taxon>
        <taxon>Dikarya</taxon>
        <taxon>Ascomycota</taxon>
        <taxon>Pezizomycotina</taxon>
        <taxon>Dothideomycetes</taxon>
        <taxon>Pleosporomycetidae</taxon>
        <taxon>Pleosporales</taxon>
        <taxon>Lindgomycetaceae</taxon>
        <taxon>Clohesyomyces</taxon>
    </lineage>
</organism>
<dbReference type="InterPro" id="IPR029071">
    <property type="entry name" value="Ubiquitin-like_domsf"/>
</dbReference>
<evidence type="ECO:0000313" key="3">
    <source>
        <dbReference type="Proteomes" id="UP000193144"/>
    </source>
</evidence>
<keyword evidence="3" id="KW-1185">Reference proteome</keyword>
<dbReference type="Gene3D" id="3.10.20.90">
    <property type="entry name" value="Phosphatidylinositol 3-kinase Catalytic Subunit, Chain A, domain 1"/>
    <property type="match status" value="1"/>
</dbReference>
<dbReference type="Pfam" id="PF17111">
    <property type="entry name" value="PigL_N"/>
    <property type="match status" value="1"/>
</dbReference>
<feature type="domain" description="Azaphilone pigments biosynthesis cluster protein L N-terminal" evidence="1">
    <location>
        <begin position="2"/>
        <end position="185"/>
    </location>
</feature>
<accession>A0A1Y2A9I5</accession>
<dbReference type="STRING" id="1231657.A0A1Y2A9I5"/>
<dbReference type="SUPFAM" id="SSF54236">
    <property type="entry name" value="Ubiquitin-like"/>
    <property type="match status" value="1"/>
</dbReference>
<evidence type="ECO:0000259" key="1">
    <source>
        <dbReference type="Pfam" id="PF17111"/>
    </source>
</evidence>
<proteinExistence type="predicted"/>
<sequence>MVDPLSAAGTIIALVSTASKGCKTIFTFIDRIQRSEREVSALSDDLKAFYTVLATLRTVLEDDEISTGLSHPLASEDLEKTISNSIEVLQQLSTEINRLFAPQDQNLKEMHMGSKSVKTLKSMSTKKRITYSLKEADILSLRSQLAQNKKTLNIAISVANFINTSCTQTTTRRIERDLKELKSTLSNFLSGPHTSDLSRLDEGIISNDHTFCLRRYLNQTPSNASNISFPATNTPSFQVSTIEIDSSSENVTFYTAQSQAERRRLTSRKEASTSNSTLLGSQLFVKGLSPTTHVLHLETALSNLTTHDVLEKLAAELDIPQNRIMLRCNGKVLYPGKLAKYGILNNSTLFGTLRPGGCDSGHESKSSSVRILALPPSVQSSTSSRSTLHEASNLSVSHDGRLILQDGEEILRRKFYVSFLEKVTRSKKEADILWSHCCGEEFVYAHQLLGHTAICGVRCSGDVCMDCHPELACSHEEYLAIARWDF</sequence>
<evidence type="ECO:0000313" key="2">
    <source>
        <dbReference type="EMBL" id="ORY19176.1"/>
    </source>
</evidence>
<dbReference type="EMBL" id="MCFA01000003">
    <property type="protein sequence ID" value="ORY19176.1"/>
    <property type="molecule type" value="Genomic_DNA"/>
</dbReference>
<name>A0A1Y2A9I5_9PLEO</name>
<comment type="caution">
    <text evidence="2">The sequence shown here is derived from an EMBL/GenBank/DDBJ whole genome shotgun (WGS) entry which is preliminary data.</text>
</comment>
<dbReference type="OrthoDB" id="5068804at2759"/>
<reference evidence="2 3" key="1">
    <citation type="submission" date="2016-07" db="EMBL/GenBank/DDBJ databases">
        <title>Pervasive Adenine N6-methylation of Active Genes in Fungi.</title>
        <authorList>
            <consortium name="DOE Joint Genome Institute"/>
            <person name="Mondo S.J."/>
            <person name="Dannebaum R.O."/>
            <person name="Kuo R.C."/>
            <person name="Labutti K."/>
            <person name="Haridas S."/>
            <person name="Kuo A."/>
            <person name="Salamov A."/>
            <person name="Ahrendt S.R."/>
            <person name="Lipzen A."/>
            <person name="Sullivan W."/>
            <person name="Andreopoulos W.B."/>
            <person name="Clum A."/>
            <person name="Lindquist E."/>
            <person name="Daum C."/>
            <person name="Ramamoorthy G.K."/>
            <person name="Gryganskyi A."/>
            <person name="Culley D."/>
            <person name="Magnuson J.K."/>
            <person name="James T.Y."/>
            <person name="O'Malley M.A."/>
            <person name="Stajich J.E."/>
            <person name="Spatafora J.W."/>
            <person name="Visel A."/>
            <person name="Grigoriev I.V."/>
        </authorList>
    </citation>
    <scope>NUCLEOTIDE SEQUENCE [LARGE SCALE GENOMIC DNA]</scope>
    <source>
        <strain evidence="2 3">CBS 115471</strain>
    </source>
</reference>
<dbReference type="Proteomes" id="UP000193144">
    <property type="component" value="Unassembled WGS sequence"/>
</dbReference>